<dbReference type="InterPro" id="IPR005116">
    <property type="entry name" value="Transp-assoc_OB_typ1"/>
</dbReference>
<evidence type="ECO:0000313" key="13">
    <source>
        <dbReference type="Proteomes" id="UP000016562"/>
    </source>
</evidence>
<dbReference type="eggNOG" id="COG4148">
    <property type="taxonomic scope" value="Bacteria"/>
</dbReference>
<dbReference type="GO" id="GO:0005524">
    <property type="term" value="F:ATP binding"/>
    <property type="evidence" value="ECO:0007669"/>
    <property type="project" value="UniProtKB-KW"/>
</dbReference>
<sequence>MTLQFSFTHRFDSQDFAIQCQLPAKGVTAVFGRSGSGKSTLLNVLSGLLHPQSGHVKLNRLTMLDTQKNIHLPVWKRKVAMVFQDARLFPHLSIKENLLFGAPKRSSNTFLNELTALLGIDHLLTAKPNTLSGGEKQRVAIARALLSEPQLLLMDEPLASLDIPRKREVIQYLNQLSAKIEIPIVYVTHSLEEVMHLADHLLVLESGKVVDFGDVETVWNSGTLSLWQEGERHSTLLNAKVAERHEHYAMRKMKVADHWLWVPDQGLEDKVGQCVRIRIDAQDVSVTLSRDAASSIRNKIPVTISEIKAINAHSNLITLQLSNTLMLKSTLTQWATEELNLTQGCHAYAQVKGVSFTQQNLASH</sequence>
<dbReference type="RefSeq" id="WP_021713575.1">
    <property type="nucleotide sequence ID" value="NZ_BATM01000020.1"/>
</dbReference>
<dbReference type="InterPro" id="IPR011868">
    <property type="entry name" value="ModC_ABC_ATP-bd"/>
</dbReference>
<keyword evidence="2" id="KW-1003">Cell membrane</keyword>
<dbReference type="PROSITE" id="PS51866">
    <property type="entry name" value="MOP"/>
    <property type="match status" value="1"/>
</dbReference>
<dbReference type="PANTHER" id="PTHR43514">
    <property type="entry name" value="ABC TRANSPORTER I FAMILY MEMBER 10"/>
    <property type="match status" value="1"/>
</dbReference>
<dbReference type="Proteomes" id="UP000016562">
    <property type="component" value="Unassembled WGS sequence"/>
</dbReference>
<dbReference type="InterPro" id="IPR008995">
    <property type="entry name" value="Mo/tungstate-bd_C_term_dom"/>
</dbReference>
<dbReference type="Gene3D" id="2.40.50.100">
    <property type="match status" value="1"/>
</dbReference>
<comment type="caution">
    <text evidence="12">The sequence shown here is derived from an EMBL/GenBank/DDBJ whole genome shotgun (WGS) entry which is preliminary data.</text>
</comment>
<dbReference type="InterPro" id="IPR004606">
    <property type="entry name" value="Mop_domain"/>
</dbReference>
<evidence type="ECO:0000256" key="6">
    <source>
        <dbReference type="ARBA" id="ARBA00022840"/>
    </source>
</evidence>
<dbReference type="STRING" id="1219080.VEZ01S_20_01400"/>
<dbReference type="SUPFAM" id="SSF52540">
    <property type="entry name" value="P-loop containing nucleoside triphosphate hydrolases"/>
    <property type="match status" value="1"/>
</dbReference>
<keyword evidence="7" id="KW-1278">Translocase</keyword>
<keyword evidence="5" id="KW-0547">Nucleotide-binding</keyword>
<dbReference type="InterPro" id="IPR003593">
    <property type="entry name" value="AAA+_ATPase"/>
</dbReference>
<dbReference type="Pfam" id="PF03459">
    <property type="entry name" value="TOBE"/>
    <property type="match status" value="1"/>
</dbReference>
<dbReference type="NCBIfam" id="NF008355">
    <property type="entry name" value="PRK11144.1"/>
    <property type="match status" value="1"/>
</dbReference>
<dbReference type="Gene3D" id="3.40.50.300">
    <property type="entry name" value="P-loop containing nucleotide triphosphate hydrolases"/>
    <property type="match status" value="1"/>
</dbReference>
<dbReference type="PROSITE" id="PS00211">
    <property type="entry name" value="ABC_TRANSPORTER_1"/>
    <property type="match status" value="1"/>
</dbReference>
<evidence type="ECO:0000259" key="10">
    <source>
        <dbReference type="PROSITE" id="PS50893"/>
    </source>
</evidence>
<evidence type="ECO:0000259" key="11">
    <source>
        <dbReference type="PROSITE" id="PS51866"/>
    </source>
</evidence>
<name>U3B331_9VIBR</name>
<dbReference type="InterPro" id="IPR027417">
    <property type="entry name" value="P-loop_NTPase"/>
</dbReference>
<evidence type="ECO:0000256" key="7">
    <source>
        <dbReference type="ARBA" id="ARBA00022967"/>
    </source>
</evidence>
<dbReference type="GO" id="GO:0016887">
    <property type="term" value="F:ATP hydrolysis activity"/>
    <property type="evidence" value="ECO:0007669"/>
    <property type="project" value="InterPro"/>
</dbReference>
<proteinExistence type="predicted"/>
<reference evidence="12 13" key="1">
    <citation type="submission" date="2013-09" db="EMBL/GenBank/DDBJ databases">
        <title>Whole genome shotgun sequence of Vibrio ezurae NBRC 102218.</title>
        <authorList>
            <person name="Yoshida I."/>
            <person name="Hosoyama A."/>
            <person name="Numata M."/>
            <person name="Hashimoto M."/>
            <person name="Hosoyama Y."/>
            <person name="Tsuchikane K."/>
            <person name="Noguchi M."/>
            <person name="Hirakata S."/>
            <person name="Ichikawa N."/>
            <person name="Ohji S."/>
            <person name="Yamazoe A."/>
            <person name="Fujita N."/>
        </authorList>
    </citation>
    <scope>NUCLEOTIDE SEQUENCE [LARGE SCALE GENOMIC DNA]</scope>
    <source>
        <strain evidence="12 13">NBRC 102218</strain>
    </source>
</reference>
<gene>
    <name evidence="12" type="primary">modC</name>
    <name evidence="12" type="ORF">VEZ01S_20_01400</name>
</gene>
<accession>U3B331</accession>
<evidence type="ECO:0000256" key="2">
    <source>
        <dbReference type="ARBA" id="ARBA00022475"/>
    </source>
</evidence>
<evidence type="ECO:0000256" key="5">
    <source>
        <dbReference type="ARBA" id="ARBA00022741"/>
    </source>
</evidence>
<keyword evidence="1" id="KW-0813">Transport</keyword>
<keyword evidence="6 12" id="KW-0067">ATP-binding</keyword>
<dbReference type="PANTHER" id="PTHR43514:SF4">
    <property type="entry name" value="ABC TRANSPORTER I FAMILY MEMBER 10"/>
    <property type="match status" value="1"/>
</dbReference>
<dbReference type="InterPro" id="IPR050334">
    <property type="entry name" value="Molybdenum_import_ModC"/>
</dbReference>
<organism evidence="12 13">
    <name type="scientific">Vibrio ezurae NBRC 102218</name>
    <dbReference type="NCBI Taxonomy" id="1219080"/>
    <lineage>
        <taxon>Bacteria</taxon>
        <taxon>Pseudomonadati</taxon>
        <taxon>Pseudomonadota</taxon>
        <taxon>Gammaproteobacteria</taxon>
        <taxon>Vibrionales</taxon>
        <taxon>Vibrionaceae</taxon>
        <taxon>Vibrio</taxon>
    </lineage>
</organism>
<dbReference type="GO" id="GO:0015098">
    <property type="term" value="F:molybdate ion transmembrane transporter activity"/>
    <property type="evidence" value="ECO:0007669"/>
    <property type="project" value="InterPro"/>
</dbReference>
<dbReference type="NCBIfam" id="TIGR02142">
    <property type="entry name" value="modC_ABC"/>
    <property type="match status" value="1"/>
</dbReference>
<protein>
    <submittedName>
        <fullName evidence="12">Molybdate ABC transporter ATP-binding protein ModC</fullName>
    </submittedName>
</protein>
<dbReference type="OrthoDB" id="9802264at2"/>
<evidence type="ECO:0000313" key="12">
    <source>
        <dbReference type="EMBL" id="GAD79867.1"/>
    </source>
</evidence>
<dbReference type="SUPFAM" id="SSF50331">
    <property type="entry name" value="MOP-like"/>
    <property type="match status" value="1"/>
</dbReference>
<dbReference type="Pfam" id="PF00005">
    <property type="entry name" value="ABC_tran"/>
    <property type="match status" value="1"/>
</dbReference>
<dbReference type="PROSITE" id="PS50893">
    <property type="entry name" value="ABC_TRANSPORTER_2"/>
    <property type="match status" value="1"/>
</dbReference>
<evidence type="ECO:0000256" key="9">
    <source>
        <dbReference type="PROSITE-ProRule" id="PRU01213"/>
    </source>
</evidence>
<keyword evidence="8" id="KW-0472">Membrane</keyword>
<evidence type="ECO:0000256" key="4">
    <source>
        <dbReference type="ARBA" id="ARBA00022519"/>
    </source>
</evidence>
<dbReference type="InterPro" id="IPR017871">
    <property type="entry name" value="ABC_transporter-like_CS"/>
</dbReference>
<feature type="domain" description="Mop" evidence="11">
    <location>
        <begin position="293"/>
        <end position="360"/>
    </location>
</feature>
<dbReference type="AlphaFoldDB" id="U3B331"/>
<evidence type="ECO:0000256" key="3">
    <source>
        <dbReference type="ARBA" id="ARBA00022505"/>
    </source>
</evidence>
<evidence type="ECO:0000256" key="1">
    <source>
        <dbReference type="ARBA" id="ARBA00022448"/>
    </source>
</evidence>
<dbReference type="SMART" id="SM00382">
    <property type="entry name" value="AAA"/>
    <property type="match status" value="1"/>
</dbReference>
<keyword evidence="3 9" id="KW-0500">Molybdenum</keyword>
<dbReference type="GO" id="GO:0140359">
    <property type="term" value="F:ABC-type transporter activity"/>
    <property type="evidence" value="ECO:0007669"/>
    <property type="project" value="InterPro"/>
</dbReference>
<keyword evidence="4" id="KW-0997">Cell inner membrane</keyword>
<evidence type="ECO:0000256" key="8">
    <source>
        <dbReference type="ARBA" id="ARBA00023136"/>
    </source>
</evidence>
<dbReference type="EMBL" id="BATM01000020">
    <property type="protein sequence ID" value="GAD79867.1"/>
    <property type="molecule type" value="Genomic_DNA"/>
</dbReference>
<dbReference type="GO" id="GO:0016020">
    <property type="term" value="C:membrane"/>
    <property type="evidence" value="ECO:0007669"/>
    <property type="project" value="InterPro"/>
</dbReference>
<keyword evidence="13" id="KW-1185">Reference proteome</keyword>
<dbReference type="InterPro" id="IPR003439">
    <property type="entry name" value="ABC_transporter-like_ATP-bd"/>
</dbReference>
<feature type="domain" description="ABC transporter" evidence="10">
    <location>
        <begin position="3"/>
        <end position="231"/>
    </location>
</feature>